<organism evidence="1 2">
    <name type="scientific">Yersinia massiliensis</name>
    <dbReference type="NCBI Taxonomy" id="419257"/>
    <lineage>
        <taxon>Bacteria</taxon>
        <taxon>Pseudomonadati</taxon>
        <taxon>Pseudomonadota</taxon>
        <taxon>Gammaproteobacteria</taxon>
        <taxon>Enterobacterales</taxon>
        <taxon>Yersiniaceae</taxon>
        <taxon>Yersinia</taxon>
    </lineage>
</organism>
<sequence>MTGFSDEVYSVMSNAESYGGLGGSALVNKVIEIGKKYYSTGSDSQREAIVNKIEALKKEPGVPFPLNYRDLLEN</sequence>
<gene>
    <name evidence="1" type="ORF">DA391_09665</name>
</gene>
<evidence type="ECO:0000313" key="2">
    <source>
        <dbReference type="Proteomes" id="UP000240908"/>
    </source>
</evidence>
<evidence type="ECO:0000313" key="1">
    <source>
        <dbReference type="EMBL" id="AVX37901.1"/>
    </source>
</evidence>
<dbReference type="Proteomes" id="UP000240908">
    <property type="component" value="Chromosome"/>
</dbReference>
<reference evidence="2" key="1">
    <citation type="journal article" date="2018" name="Genome Announc.">
        <title>First complete genome sequence of Yersinia massiliensis.</title>
        <authorList>
            <person name="Thomas M.C."/>
            <person name="Arling V."/>
            <person name="Goji N."/>
            <person name="Janzen T.W."/>
            <person name="Duceppe M.-O."/>
            <person name="Mathews A."/>
            <person name="Carrillo C."/>
            <person name="Amoako K."/>
        </authorList>
    </citation>
    <scope>NUCLEOTIDE SEQUENCE [LARGE SCALE GENOMIC DNA]</scope>
    <source>
        <strain evidence="2">GTA</strain>
    </source>
</reference>
<proteinExistence type="predicted"/>
<dbReference type="RefSeq" id="WP_108087632.1">
    <property type="nucleotide sequence ID" value="NZ_CP028487.1"/>
</dbReference>
<protein>
    <submittedName>
        <fullName evidence="1">Uncharacterized protein</fullName>
    </submittedName>
</protein>
<accession>A0ABM6US73</accession>
<name>A0ABM6US73_9GAMM</name>
<keyword evidence="2" id="KW-1185">Reference proteome</keyword>
<dbReference type="EMBL" id="CP028487">
    <property type="protein sequence ID" value="AVX37901.1"/>
    <property type="molecule type" value="Genomic_DNA"/>
</dbReference>